<dbReference type="EMBL" id="CAFBNE010000004">
    <property type="protein sequence ID" value="CAB4930353.1"/>
    <property type="molecule type" value="Genomic_DNA"/>
</dbReference>
<feature type="region of interest" description="Disordered" evidence="1">
    <location>
        <begin position="107"/>
        <end position="162"/>
    </location>
</feature>
<sequence>MDIVCRASPRDDLGVDERMQAIAELSAIRGVLVAEAVELFKPTRRLAVADVEDGEAPETCGHFRSPIMRTIRQVALVPLRRASDQPSPGASTRHAVLSVSSSSFMSRESCRAVSSSPPSSATSRMSRSLRRASGAGCPPRVRGPRGRRPSGSTRARWRIGPPVMSAVHASAMNPGRDSYSQGTVPVEELPVPRLNCSVRSWTLA</sequence>
<feature type="compositionally biased region" description="Low complexity" evidence="1">
    <location>
        <begin position="107"/>
        <end position="140"/>
    </location>
</feature>
<gene>
    <name evidence="2" type="ORF">UFOPK3772_00210</name>
</gene>
<reference evidence="2" key="1">
    <citation type="submission" date="2020-05" db="EMBL/GenBank/DDBJ databases">
        <authorList>
            <person name="Chiriac C."/>
            <person name="Salcher M."/>
            <person name="Ghai R."/>
            <person name="Kavagutti S V."/>
        </authorList>
    </citation>
    <scope>NUCLEOTIDE SEQUENCE</scope>
</reference>
<protein>
    <submittedName>
        <fullName evidence="2">Unannotated protein</fullName>
    </submittedName>
</protein>
<name>A0A6J7IGK0_9ZZZZ</name>
<evidence type="ECO:0000313" key="2">
    <source>
        <dbReference type="EMBL" id="CAB4930353.1"/>
    </source>
</evidence>
<accession>A0A6J7IGK0</accession>
<evidence type="ECO:0000256" key="1">
    <source>
        <dbReference type="SAM" id="MobiDB-lite"/>
    </source>
</evidence>
<proteinExistence type="predicted"/>
<dbReference type="AlphaFoldDB" id="A0A6J7IGK0"/>
<organism evidence="2">
    <name type="scientific">freshwater metagenome</name>
    <dbReference type="NCBI Taxonomy" id="449393"/>
    <lineage>
        <taxon>unclassified sequences</taxon>
        <taxon>metagenomes</taxon>
        <taxon>ecological metagenomes</taxon>
    </lineage>
</organism>